<evidence type="ECO:0000313" key="5">
    <source>
        <dbReference type="Proteomes" id="UP000556620"/>
    </source>
</evidence>
<name>A0A7W2Q8F6_9PSED</name>
<proteinExistence type="predicted"/>
<keyword evidence="1" id="KW-0812">Transmembrane</keyword>
<evidence type="ECO:0000313" key="4">
    <source>
        <dbReference type="Proteomes" id="UP000545074"/>
    </source>
</evidence>
<keyword evidence="1" id="KW-1133">Transmembrane helix</keyword>
<dbReference type="RefSeq" id="WP_016488097.1">
    <property type="nucleotide sequence ID" value="NZ_JACGCU010000008.1"/>
</dbReference>
<protein>
    <submittedName>
        <fullName evidence="3">Uncharacterized protein</fullName>
    </submittedName>
</protein>
<dbReference type="EMBL" id="JACGCU010000008">
    <property type="protein sequence ID" value="MBA6058819.1"/>
    <property type="molecule type" value="Genomic_DNA"/>
</dbReference>
<feature type="transmembrane region" description="Helical" evidence="1">
    <location>
        <begin position="82"/>
        <end position="99"/>
    </location>
</feature>
<dbReference type="Proteomes" id="UP000556620">
    <property type="component" value="Unassembled WGS sequence"/>
</dbReference>
<dbReference type="Proteomes" id="UP000545074">
    <property type="component" value="Unassembled WGS sequence"/>
</dbReference>
<accession>A0A7W2Q8F6</accession>
<dbReference type="EMBL" id="JACGCX010000002">
    <property type="protein sequence ID" value="MBA6096745.1"/>
    <property type="molecule type" value="Genomic_DNA"/>
</dbReference>
<evidence type="ECO:0000313" key="3">
    <source>
        <dbReference type="EMBL" id="MBA6096745.1"/>
    </source>
</evidence>
<evidence type="ECO:0000313" key="2">
    <source>
        <dbReference type="EMBL" id="MBA6058819.1"/>
    </source>
</evidence>
<reference evidence="4 5" key="1">
    <citation type="submission" date="2020-07" db="EMBL/GenBank/DDBJ databases">
        <title>Diversity of carbapenemase encoding genes among Pseudomonas putida group clinical isolates in a tertiary Brazilian hospital.</title>
        <authorList>
            <person name="Alberto-Lei F."/>
            <person name="Nodari C.S."/>
            <person name="Streling A.P."/>
            <person name="Paulino J.T."/>
            <person name="Bessa-Neto F.O."/>
            <person name="Cayo R."/>
            <person name="Gales A.C."/>
        </authorList>
    </citation>
    <scope>NUCLEOTIDE SEQUENCE [LARGE SCALE GENOMIC DNA]</scope>
    <source>
        <strain evidence="3 4">12815</strain>
        <strain evidence="2 5">14535</strain>
    </source>
</reference>
<dbReference type="AlphaFoldDB" id="A0A7W2Q8F6"/>
<dbReference type="GeneID" id="83679324"/>
<feature type="transmembrane region" description="Helical" evidence="1">
    <location>
        <begin position="51"/>
        <end position="70"/>
    </location>
</feature>
<feature type="transmembrane region" description="Helical" evidence="1">
    <location>
        <begin position="12"/>
        <end position="31"/>
    </location>
</feature>
<comment type="caution">
    <text evidence="3">The sequence shown here is derived from an EMBL/GenBank/DDBJ whole genome shotgun (WGS) entry which is preliminary data.</text>
</comment>
<sequence length="101" mass="11502">MMPRSVRSTVARVLLIFGSMIVTLLVAWMALQLNGPQVDWFEDARGNTPYFAYWRALLYSLIFAGWTTALRSRPLPKDQQRLMRLGLVGFGSIVLVELSRV</sequence>
<keyword evidence="1" id="KW-0472">Membrane</keyword>
<organism evidence="3 4">
    <name type="scientific">Pseudomonas juntendi</name>
    <dbReference type="NCBI Taxonomy" id="2666183"/>
    <lineage>
        <taxon>Bacteria</taxon>
        <taxon>Pseudomonadati</taxon>
        <taxon>Pseudomonadota</taxon>
        <taxon>Gammaproteobacteria</taxon>
        <taxon>Pseudomonadales</taxon>
        <taxon>Pseudomonadaceae</taxon>
        <taxon>Pseudomonas</taxon>
    </lineage>
</organism>
<gene>
    <name evidence="2" type="ORF">H4C44_06495</name>
    <name evidence="3" type="ORF">H4C80_06260</name>
</gene>
<evidence type="ECO:0000256" key="1">
    <source>
        <dbReference type="SAM" id="Phobius"/>
    </source>
</evidence>